<dbReference type="GO" id="GO:0043165">
    <property type="term" value="P:Gram-negative-bacterium-type cell outer membrane assembly"/>
    <property type="evidence" value="ECO:0007669"/>
    <property type="project" value="InterPro"/>
</dbReference>
<dbReference type="RefSeq" id="WP_145260450.1">
    <property type="nucleotide sequence ID" value="NZ_CP036279.1"/>
</dbReference>
<proteinExistence type="predicted"/>
<evidence type="ECO:0000313" key="2">
    <source>
        <dbReference type="Proteomes" id="UP000317093"/>
    </source>
</evidence>
<dbReference type="GO" id="GO:0019867">
    <property type="term" value="C:outer membrane"/>
    <property type="evidence" value="ECO:0007669"/>
    <property type="project" value="InterPro"/>
</dbReference>
<keyword evidence="2" id="KW-1185">Reference proteome</keyword>
<evidence type="ECO:0008006" key="3">
    <source>
        <dbReference type="Google" id="ProtNLM"/>
    </source>
</evidence>
<dbReference type="InterPro" id="IPR007485">
    <property type="entry name" value="LPS_assembly_LptE"/>
</dbReference>
<organism evidence="1 2">
    <name type="scientific">Kolteria novifilia</name>
    <dbReference type="NCBI Taxonomy" id="2527975"/>
    <lineage>
        <taxon>Bacteria</taxon>
        <taxon>Pseudomonadati</taxon>
        <taxon>Planctomycetota</taxon>
        <taxon>Planctomycetia</taxon>
        <taxon>Kolteriales</taxon>
        <taxon>Kolteriaceae</taxon>
        <taxon>Kolteria</taxon>
    </lineage>
</organism>
<gene>
    <name evidence="1" type="ORF">Pan216_40580</name>
</gene>
<dbReference type="AlphaFoldDB" id="A0A518B899"/>
<dbReference type="Pfam" id="PF04390">
    <property type="entry name" value="LptE"/>
    <property type="match status" value="1"/>
</dbReference>
<dbReference type="Proteomes" id="UP000317093">
    <property type="component" value="Chromosome"/>
</dbReference>
<evidence type="ECO:0000313" key="1">
    <source>
        <dbReference type="EMBL" id="QDU63183.1"/>
    </source>
</evidence>
<sequence length="187" mass="20352">MGMMTARTDRTMNHCWRGAPLVSLLLAGTFLVCSGCGYTTRGLYPQNVRTVAVPIFTSDGLRRDLEFPLTERVMQSIESQTPFKVVDSGDADTLLRGRITSFFKSPYGEDAFDNPRGGVMNVTVQVTWIDNTTGNVIAEGTINAPQSLTLQAIGAFAIDTAQSNATADQIAIENIADQIVTLMQNPW</sequence>
<reference evidence="1 2" key="1">
    <citation type="submission" date="2019-02" db="EMBL/GenBank/DDBJ databases">
        <title>Deep-cultivation of Planctomycetes and their phenomic and genomic characterization uncovers novel biology.</title>
        <authorList>
            <person name="Wiegand S."/>
            <person name="Jogler M."/>
            <person name="Boedeker C."/>
            <person name="Pinto D."/>
            <person name="Vollmers J."/>
            <person name="Rivas-Marin E."/>
            <person name="Kohn T."/>
            <person name="Peeters S.H."/>
            <person name="Heuer A."/>
            <person name="Rast P."/>
            <person name="Oberbeckmann S."/>
            <person name="Bunk B."/>
            <person name="Jeske O."/>
            <person name="Meyerdierks A."/>
            <person name="Storesund J.E."/>
            <person name="Kallscheuer N."/>
            <person name="Luecker S."/>
            <person name="Lage O.M."/>
            <person name="Pohl T."/>
            <person name="Merkel B.J."/>
            <person name="Hornburger P."/>
            <person name="Mueller R.-W."/>
            <person name="Bruemmer F."/>
            <person name="Labrenz M."/>
            <person name="Spormann A.M."/>
            <person name="Op den Camp H."/>
            <person name="Overmann J."/>
            <person name="Amann R."/>
            <person name="Jetten M.S.M."/>
            <person name="Mascher T."/>
            <person name="Medema M.H."/>
            <person name="Devos D.P."/>
            <person name="Kaster A.-K."/>
            <person name="Ovreas L."/>
            <person name="Rohde M."/>
            <person name="Galperin M.Y."/>
            <person name="Jogler C."/>
        </authorList>
    </citation>
    <scope>NUCLEOTIDE SEQUENCE [LARGE SCALE GENOMIC DNA]</scope>
    <source>
        <strain evidence="1 2">Pan216</strain>
    </source>
</reference>
<accession>A0A518B899</accession>
<protein>
    <recommendedName>
        <fullName evidence="3">Lipopolysaccharide-assembly</fullName>
    </recommendedName>
</protein>
<dbReference type="KEGG" id="knv:Pan216_40580"/>
<dbReference type="OrthoDB" id="270268at2"/>
<name>A0A518B899_9BACT</name>
<dbReference type="EMBL" id="CP036279">
    <property type="protein sequence ID" value="QDU63183.1"/>
    <property type="molecule type" value="Genomic_DNA"/>
</dbReference>